<dbReference type="InterPro" id="IPR014710">
    <property type="entry name" value="RmlC-like_jellyroll"/>
</dbReference>
<evidence type="ECO:0000256" key="1">
    <source>
        <dbReference type="ARBA" id="ARBA00023015"/>
    </source>
</evidence>
<dbReference type="SUPFAM" id="SSF46689">
    <property type="entry name" value="Homeodomain-like"/>
    <property type="match status" value="1"/>
</dbReference>
<dbReference type="OrthoDB" id="9806208at2"/>
<dbReference type="InterPro" id="IPR037923">
    <property type="entry name" value="HTH-like"/>
</dbReference>
<dbReference type="InterPro" id="IPR050204">
    <property type="entry name" value="AraC_XylS_family_regulators"/>
</dbReference>
<keyword evidence="4" id="KW-0804">Transcription</keyword>
<dbReference type="PANTHER" id="PTHR46796:SF7">
    <property type="entry name" value="ARAC FAMILY TRANSCRIPTIONAL REGULATOR"/>
    <property type="match status" value="1"/>
</dbReference>
<dbReference type="InterPro" id="IPR003313">
    <property type="entry name" value="AraC-bd"/>
</dbReference>
<dbReference type="InterPro" id="IPR018060">
    <property type="entry name" value="HTH_AraC"/>
</dbReference>
<evidence type="ECO:0000256" key="2">
    <source>
        <dbReference type="ARBA" id="ARBA00023125"/>
    </source>
</evidence>
<dbReference type="SUPFAM" id="SSF51215">
    <property type="entry name" value="Regulatory protein AraC"/>
    <property type="match status" value="1"/>
</dbReference>
<accession>A0A2P7S7Q4</accession>
<evidence type="ECO:0000313" key="6">
    <source>
        <dbReference type="EMBL" id="PSJ58461.1"/>
    </source>
</evidence>
<keyword evidence="3" id="KW-0010">Activator</keyword>
<dbReference type="InterPro" id="IPR009057">
    <property type="entry name" value="Homeodomain-like_sf"/>
</dbReference>
<reference evidence="6 7" key="1">
    <citation type="submission" date="2018-03" db="EMBL/GenBank/DDBJ databases">
        <title>The draft genome of Mesorhizobium sp. 6GN-30.</title>
        <authorList>
            <person name="Liu L."/>
            <person name="Li L."/>
            <person name="Wang T."/>
            <person name="Zhang X."/>
            <person name="Liang L."/>
        </authorList>
    </citation>
    <scope>NUCLEOTIDE SEQUENCE [LARGE SCALE GENOMIC DNA]</scope>
    <source>
        <strain evidence="6 7">6GN30</strain>
    </source>
</reference>
<dbReference type="EMBL" id="PXYK01000014">
    <property type="protein sequence ID" value="PSJ58461.1"/>
    <property type="molecule type" value="Genomic_DNA"/>
</dbReference>
<evidence type="ECO:0000256" key="3">
    <source>
        <dbReference type="ARBA" id="ARBA00023159"/>
    </source>
</evidence>
<feature type="domain" description="HTH araC/xylS-type" evidence="5">
    <location>
        <begin position="193"/>
        <end position="291"/>
    </location>
</feature>
<protein>
    <submittedName>
        <fullName evidence="6">AraC family transcriptional regulator</fullName>
    </submittedName>
</protein>
<evidence type="ECO:0000313" key="7">
    <source>
        <dbReference type="Proteomes" id="UP000241229"/>
    </source>
</evidence>
<keyword evidence="2" id="KW-0238">DNA-binding</keyword>
<dbReference type="InterPro" id="IPR018062">
    <property type="entry name" value="HTH_AraC-typ_CS"/>
</dbReference>
<dbReference type="Proteomes" id="UP000241229">
    <property type="component" value="Unassembled WGS sequence"/>
</dbReference>
<dbReference type="PANTHER" id="PTHR46796">
    <property type="entry name" value="HTH-TYPE TRANSCRIPTIONAL ACTIVATOR RHAS-RELATED"/>
    <property type="match status" value="1"/>
</dbReference>
<dbReference type="AlphaFoldDB" id="A0A2P7S7Q4"/>
<dbReference type="GO" id="GO:0043565">
    <property type="term" value="F:sequence-specific DNA binding"/>
    <property type="evidence" value="ECO:0007669"/>
    <property type="project" value="InterPro"/>
</dbReference>
<dbReference type="Pfam" id="PF02311">
    <property type="entry name" value="AraC_binding"/>
    <property type="match status" value="1"/>
</dbReference>
<sequence>MGKWTNGTASLYKTRMLEKTTFLESLHYVPEPGWTRTAFSVLRAGKVAAAPDYRVARAVHPGQDVIYCLSGGGTVETLGQRLEVRPGQLAWIANEAPHAHMADPADPWTVLWFRLDGPDPAALRAKLFGDGPPRVAFAESANPAAWFDRLFVAMRGRDARLDLRLNQFVAEFLTMVDHALAGTAAQNVPAPLAAALGAMRADLGLPWSASDLSAVTGLGHSQTRRLFRKHLRTGPRQWLIRERLMHAQALLVESDAPLAEIAEQCGFCDVYHFGREFKRSVGIAPAAWRRSELGARPKA</sequence>
<dbReference type="PROSITE" id="PS01124">
    <property type="entry name" value="HTH_ARAC_FAMILY_2"/>
    <property type="match status" value="1"/>
</dbReference>
<evidence type="ECO:0000259" key="5">
    <source>
        <dbReference type="PROSITE" id="PS01124"/>
    </source>
</evidence>
<organism evidence="6 7">
    <name type="scientific">Kumtagia ephedrae</name>
    <dbReference type="NCBI Taxonomy" id="2116701"/>
    <lineage>
        <taxon>Bacteria</taxon>
        <taxon>Pseudomonadati</taxon>
        <taxon>Pseudomonadota</taxon>
        <taxon>Alphaproteobacteria</taxon>
        <taxon>Hyphomicrobiales</taxon>
        <taxon>Phyllobacteriaceae</taxon>
        <taxon>Kumtagia</taxon>
    </lineage>
</organism>
<dbReference type="GO" id="GO:0003700">
    <property type="term" value="F:DNA-binding transcription factor activity"/>
    <property type="evidence" value="ECO:0007669"/>
    <property type="project" value="InterPro"/>
</dbReference>
<dbReference type="SMART" id="SM00342">
    <property type="entry name" value="HTH_ARAC"/>
    <property type="match status" value="1"/>
</dbReference>
<comment type="caution">
    <text evidence="6">The sequence shown here is derived from an EMBL/GenBank/DDBJ whole genome shotgun (WGS) entry which is preliminary data.</text>
</comment>
<name>A0A2P7S7Q4_9HYPH</name>
<dbReference type="PROSITE" id="PS00041">
    <property type="entry name" value="HTH_ARAC_FAMILY_1"/>
    <property type="match status" value="1"/>
</dbReference>
<dbReference type="Gene3D" id="2.60.120.10">
    <property type="entry name" value="Jelly Rolls"/>
    <property type="match status" value="1"/>
</dbReference>
<dbReference type="Gene3D" id="1.10.10.60">
    <property type="entry name" value="Homeodomain-like"/>
    <property type="match status" value="1"/>
</dbReference>
<evidence type="ECO:0000256" key="4">
    <source>
        <dbReference type="ARBA" id="ARBA00023163"/>
    </source>
</evidence>
<gene>
    <name evidence="6" type="ORF">C7I84_16005</name>
</gene>
<keyword evidence="7" id="KW-1185">Reference proteome</keyword>
<dbReference type="Pfam" id="PF12833">
    <property type="entry name" value="HTH_18"/>
    <property type="match status" value="1"/>
</dbReference>
<proteinExistence type="predicted"/>
<keyword evidence="1" id="KW-0805">Transcription regulation</keyword>